<name>A0ABT9U5N3_PAEHA</name>
<evidence type="ECO:0000313" key="2">
    <source>
        <dbReference type="Proteomes" id="UP001229346"/>
    </source>
</evidence>
<reference evidence="1 2" key="1">
    <citation type="submission" date="2023-07" db="EMBL/GenBank/DDBJ databases">
        <title>Sorghum-associated microbial communities from plants grown in Nebraska, USA.</title>
        <authorList>
            <person name="Schachtman D."/>
        </authorList>
    </citation>
    <scope>NUCLEOTIDE SEQUENCE [LARGE SCALE GENOMIC DNA]</scope>
    <source>
        <strain evidence="1 2">CC482</strain>
    </source>
</reference>
<comment type="caution">
    <text evidence="1">The sequence shown here is derived from an EMBL/GenBank/DDBJ whole genome shotgun (WGS) entry which is preliminary data.</text>
</comment>
<sequence length="36" mass="3835">MGQAAEDNLEGLTCQCCGQWIDGEAPGYPRNCGDCE</sequence>
<evidence type="ECO:0008006" key="3">
    <source>
        <dbReference type="Google" id="ProtNLM"/>
    </source>
</evidence>
<accession>A0ABT9U5N3</accession>
<keyword evidence="2" id="KW-1185">Reference proteome</keyword>
<protein>
    <recommendedName>
        <fullName evidence="3">Rubrerythrin-like domain-containing protein</fullName>
    </recommendedName>
</protein>
<organism evidence="1 2">
    <name type="scientific">Paenibacillus harenae</name>
    <dbReference type="NCBI Taxonomy" id="306543"/>
    <lineage>
        <taxon>Bacteria</taxon>
        <taxon>Bacillati</taxon>
        <taxon>Bacillota</taxon>
        <taxon>Bacilli</taxon>
        <taxon>Bacillales</taxon>
        <taxon>Paenibacillaceae</taxon>
        <taxon>Paenibacillus</taxon>
    </lineage>
</organism>
<dbReference type="EMBL" id="JAUSSU010000007">
    <property type="protein sequence ID" value="MDQ0114323.1"/>
    <property type="molecule type" value="Genomic_DNA"/>
</dbReference>
<evidence type="ECO:0000313" key="1">
    <source>
        <dbReference type="EMBL" id="MDQ0114323.1"/>
    </source>
</evidence>
<dbReference type="Proteomes" id="UP001229346">
    <property type="component" value="Unassembled WGS sequence"/>
</dbReference>
<gene>
    <name evidence="1" type="ORF">J2T15_003778</name>
</gene>
<proteinExistence type="predicted"/>